<organism evidence="2 3">
    <name type="scientific">Marichromatium gracile</name>
    <name type="common">Chromatium gracile</name>
    <dbReference type="NCBI Taxonomy" id="1048"/>
    <lineage>
        <taxon>Bacteria</taxon>
        <taxon>Pseudomonadati</taxon>
        <taxon>Pseudomonadota</taxon>
        <taxon>Gammaproteobacteria</taxon>
        <taxon>Chromatiales</taxon>
        <taxon>Chromatiaceae</taxon>
        <taxon>Marichromatium</taxon>
    </lineage>
</organism>
<dbReference type="InterPro" id="IPR000873">
    <property type="entry name" value="AMP-dep_synth/lig_dom"/>
</dbReference>
<dbReference type="EMBL" id="SMDC01000002">
    <property type="protein sequence ID" value="TCW38465.1"/>
    <property type="molecule type" value="Genomic_DNA"/>
</dbReference>
<dbReference type="InterPro" id="IPR045851">
    <property type="entry name" value="AMP-bd_C_sf"/>
</dbReference>
<dbReference type="SUPFAM" id="SSF56801">
    <property type="entry name" value="Acetyl-CoA synthetase-like"/>
    <property type="match status" value="1"/>
</dbReference>
<accession>A0A4R4AH72</accession>
<comment type="caution">
    <text evidence="2">The sequence shown here is derived from an EMBL/GenBank/DDBJ whole genome shotgun (WGS) entry which is preliminary data.</text>
</comment>
<dbReference type="GO" id="GO:0016874">
    <property type="term" value="F:ligase activity"/>
    <property type="evidence" value="ECO:0007669"/>
    <property type="project" value="UniProtKB-KW"/>
</dbReference>
<dbReference type="PANTHER" id="PTHR43845">
    <property type="entry name" value="BLR5969 PROTEIN"/>
    <property type="match status" value="1"/>
</dbReference>
<protein>
    <submittedName>
        <fullName evidence="2">Phenylacetate-CoA ligase</fullName>
    </submittedName>
</protein>
<evidence type="ECO:0000313" key="3">
    <source>
        <dbReference type="Proteomes" id="UP000295247"/>
    </source>
</evidence>
<dbReference type="Gene3D" id="3.30.300.30">
    <property type="match status" value="1"/>
</dbReference>
<keyword evidence="2" id="KW-0436">Ligase</keyword>
<feature type="domain" description="AMP-dependent synthetase/ligase" evidence="1">
    <location>
        <begin position="153"/>
        <end position="275"/>
    </location>
</feature>
<dbReference type="Gene3D" id="3.40.50.12780">
    <property type="entry name" value="N-terminal domain of ligase-like"/>
    <property type="match status" value="1"/>
</dbReference>
<name>A0A4R4AH72_MARGR</name>
<dbReference type="InterPro" id="IPR042099">
    <property type="entry name" value="ANL_N_sf"/>
</dbReference>
<dbReference type="PANTHER" id="PTHR43845:SF1">
    <property type="entry name" value="BLR5969 PROTEIN"/>
    <property type="match status" value="1"/>
</dbReference>
<dbReference type="Pfam" id="PF00501">
    <property type="entry name" value="AMP-binding"/>
    <property type="match status" value="1"/>
</dbReference>
<evidence type="ECO:0000259" key="1">
    <source>
        <dbReference type="Pfam" id="PF00501"/>
    </source>
</evidence>
<dbReference type="Proteomes" id="UP000295247">
    <property type="component" value="Unassembled WGS sequence"/>
</dbReference>
<dbReference type="RefSeq" id="WP_132228812.1">
    <property type="nucleotide sequence ID" value="NZ_NRRH01000003.1"/>
</dbReference>
<sequence>MFPWIESAHQLGRAREIWHAALAAPFFAAKYAGMPVPMDWMQWRALPVLSRQELYDNAWPRTGTMLTVPPEGMIVTSTGGTSGMARYTVLTHAEWDRFCAEQARALALIGVGAKDRVANLLVAGSLWPSFLGGHEIIKRLGALHLPISANIPVETVLRFCREFQPTVMLSLPTLFVFLADLALRDAIRFPGLRLIAYAGEHMSPAVRAHLQRAFGAEVEIHALAYTSADAGLMGYQCRRCAPNAYHVPSDFQLIEVVDMERGRVAESGEEGELLVTNLARRSQPIVRYRIGDRGCYTGEPCACGDRNPVLRLAGRAGDDFKLGGAYVAMAVVERAVETVAGRDGISPNYCLRIADEANRIALELVVEAGAPTAAAPHAETLVGALETAIPELGVARERGYLARLEARFVALGSLERSPVTGKVRHLHDLRVEEPAS</sequence>
<gene>
    <name evidence="2" type="ORF">EDC29_102360</name>
</gene>
<dbReference type="AlphaFoldDB" id="A0A4R4AH72"/>
<evidence type="ECO:0000313" key="2">
    <source>
        <dbReference type="EMBL" id="TCW38465.1"/>
    </source>
</evidence>
<proteinExistence type="predicted"/>
<reference evidence="2 3" key="1">
    <citation type="submission" date="2019-03" db="EMBL/GenBank/DDBJ databases">
        <title>Genomic Encyclopedia of Type Strains, Phase IV (KMG-IV): sequencing the most valuable type-strain genomes for metagenomic binning, comparative biology and taxonomic classification.</title>
        <authorList>
            <person name="Goeker M."/>
        </authorList>
    </citation>
    <scope>NUCLEOTIDE SEQUENCE [LARGE SCALE GENOMIC DNA]</scope>
    <source>
        <strain evidence="2 3">DSM 203</strain>
    </source>
</reference>